<dbReference type="Proteomes" id="UP001189429">
    <property type="component" value="Unassembled WGS sequence"/>
</dbReference>
<name>A0ABN9XXD2_9DINO</name>
<keyword evidence="2" id="KW-1185">Reference proteome</keyword>
<evidence type="ECO:0000313" key="2">
    <source>
        <dbReference type="Proteomes" id="UP001189429"/>
    </source>
</evidence>
<comment type="caution">
    <text evidence="1">The sequence shown here is derived from an EMBL/GenBank/DDBJ whole genome shotgun (WGS) entry which is preliminary data.</text>
</comment>
<gene>
    <name evidence="1" type="ORF">PCOR1329_LOCUS79524</name>
</gene>
<organism evidence="1 2">
    <name type="scientific">Prorocentrum cordatum</name>
    <dbReference type="NCBI Taxonomy" id="2364126"/>
    <lineage>
        <taxon>Eukaryota</taxon>
        <taxon>Sar</taxon>
        <taxon>Alveolata</taxon>
        <taxon>Dinophyceae</taxon>
        <taxon>Prorocentrales</taxon>
        <taxon>Prorocentraceae</taxon>
        <taxon>Prorocentrum</taxon>
    </lineage>
</organism>
<reference evidence="1" key="1">
    <citation type="submission" date="2023-10" db="EMBL/GenBank/DDBJ databases">
        <authorList>
            <person name="Chen Y."/>
            <person name="Shah S."/>
            <person name="Dougan E. K."/>
            <person name="Thang M."/>
            <person name="Chan C."/>
        </authorList>
    </citation>
    <scope>NUCLEOTIDE SEQUENCE [LARGE SCALE GENOMIC DNA]</scope>
</reference>
<sequence>MVGDGWREVASSPGANCRVQVTRPRTRVRMALDTAEQAEGGFELLSLRGAGVSGALPLFLEIGGWPGWYPFCRSARLLGEWCPQELAPGGGAAEAGSTAWGPSGGLSHAALWHLVFRLGPLLHIDTIGLAVERPGMLEERGELWHYVFSPEGPVRSGEGGACLGVGLPPLEKTSALLSLRVPLAWSRTAFEPLSRERGLVTFCGELVNLVPPGPFKWAIRLFWGTIANRAVRVMQKHISDFRGPLSADRIAFYEDLDCALNSHTNSDNI</sequence>
<evidence type="ECO:0000313" key="1">
    <source>
        <dbReference type="EMBL" id="CAK0903139.1"/>
    </source>
</evidence>
<dbReference type="EMBL" id="CAUYUJ010021170">
    <property type="protein sequence ID" value="CAK0903139.1"/>
    <property type="molecule type" value="Genomic_DNA"/>
</dbReference>
<evidence type="ECO:0008006" key="3">
    <source>
        <dbReference type="Google" id="ProtNLM"/>
    </source>
</evidence>
<proteinExistence type="predicted"/>
<accession>A0ABN9XXD2</accession>
<protein>
    <recommendedName>
        <fullName evidence="3">SRPBCC family protein</fullName>
    </recommendedName>
</protein>